<keyword evidence="2" id="KW-1185">Reference proteome</keyword>
<evidence type="ECO:0000313" key="1">
    <source>
        <dbReference type="EMBL" id="CAG5104399.1"/>
    </source>
</evidence>
<accession>A0ABN7SMA4</accession>
<organism evidence="1 2">
    <name type="scientific">Oikopleura dioica</name>
    <name type="common">Tunicate</name>
    <dbReference type="NCBI Taxonomy" id="34765"/>
    <lineage>
        <taxon>Eukaryota</taxon>
        <taxon>Metazoa</taxon>
        <taxon>Chordata</taxon>
        <taxon>Tunicata</taxon>
        <taxon>Appendicularia</taxon>
        <taxon>Copelata</taxon>
        <taxon>Oikopleuridae</taxon>
        <taxon>Oikopleura</taxon>
    </lineage>
</organism>
<name>A0ABN7SMA4_OIKDI</name>
<gene>
    <name evidence="1" type="ORF">OKIOD_LOCUS9999</name>
</gene>
<dbReference type="Proteomes" id="UP001158576">
    <property type="component" value="Chromosome 1"/>
</dbReference>
<evidence type="ECO:0000313" key="2">
    <source>
        <dbReference type="Proteomes" id="UP001158576"/>
    </source>
</evidence>
<reference evidence="1 2" key="1">
    <citation type="submission" date="2021-04" db="EMBL/GenBank/DDBJ databases">
        <authorList>
            <person name="Bliznina A."/>
        </authorList>
    </citation>
    <scope>NUCLEOTIDE SEQUENCE [LARGE SCALE GENOMIC DNA]</scope>
</reference>
<sequence length="91" mass="10557">MPKFEVSGFSVRVSKTYGFFVTITGTCANRDEPIKLKKFFKKDAFAEVLPDLVAGEMNVVIIGRRNQTDFEARNNIQYYDFVLEDMDWTDM</sequence>
<proteinExistence type="predicted"/>
<protein>
    <submittedName>
        <fullName evidence="1">Oidioi.mRNA.OKI2018_I69.chr1.g1234.t1.cds</fullName>
    </submittedName>
</protein>
<dbReference type="EMBL" id="OU015566">
    <property type="protein sequence ID" value="CAG5104399.1"/>
    <property type="molecule type" value="Genomic_DNA"/>
</dbReference>